<name>A0A4Q1CNA9_9BACT</name>
<gene>
    <name evidence="2" type="ORF">ESA94_06125</name>
</gene>
<dbReference type="OrthoDB" id="668623at2"/>
<evidence type="ECO:0000313" key="3">
    <source>
        <dbReference type="Proteomes" id="UP000290204"/>
    </source>
</evidence>
<feature type="signal peptide" evidence="1">
    <location>
        <begin position="1"/>
        <end position="22"/>
    </location>
</feature>
<evidence type="ECO:0000256" key="1">
    <source>
        <dbReference type="SAM" id="SignalP"/>
    </source>
</evidence>
<sequence>MKKLLIATILMTGISVSAYATADKGTETGTVQGTIIDAETKKPVANVTFSATIRKASFFKEIVTDANGNFKINNVPVGEHTIVIDKVGYRASKKEAILVKEGLVLKLEFEVVEAEEEIHEPLISPITIHSF</sequence>
<dbReference type="Gene3D" id="2.60.40.1120">
    <property type="entry name" value="Carboxypeptidase-like, regulatory domain"/>
    <property type="match status" value="1"/>
</dbReference>
<keyword evidence="1" id="KW-0732">Signal</keyword>
<dbReference type="GO" id="GO:0004180">
    <property type="term" value="F:carboxypeptidase activity"/>
    <property type="evidence" value="ECO:0007669"/>
    <property type="project" value="UniProtKB-KW"/>
</dbReference>
<dbReference type="Pfam" id="PF13620">
    <property type="entry name" value="CarboxypepD_reg"/>
    <property type="match status" value="1"/>
</dbReference>
<keyword evidence="2" id="KW-0645">Protease</keyword>
<dbReference type="AlphaFoldDB" id="A0A4Q1CNA9"/>
<organism evidence="2 3">
    <name type="scientific">Lacibacter luteus</name>
    <dbReference type="NCBI Taxonomy" id="2508719"/>
    <lineage>
        <taxon>Bacteria</taxon>
        <taxon>Pseudomonadati</taxon>
        <taxon>Bacteroidota</taxon>
        <taxon>Chitinophagia</taxon>
        <taxon>Chitinophagales</taxon>
        <taxon>Chitinophagaceae</taxon>
        <taxon>Lacibacter</taxon>
    </lineage>
</organism>
<dbReference type="EMBL" id="SDHW01000001">
    <property type="protein sequence ID" value="RXK62573.1"/>
    <property type="molecule type" value="Genomic_DNA"/>
</dbReference>
<keyword evidence="2" id="KW-0378">Hydrolase</keyword>
<dbReference type="InterPro" id="IPR008969">
    <property type="entry name" value="CarboxyPept-like_regulatory"/>
</dbReference>
<keyword evidence="3" id="KW-1185">Reference proteome</keyword>
<proteinExistence type="predicted"/>
<evidence type="ECO:0000313" key="2">
    <source>
        <dbReference type="EMBL" id="RXK62573.1"/>
    </source>
</evidence>
<comment type="caution">
    <text evidence="2">The sequence shown here is derived from an EMBL/GenBank/DDBJ whole genome shotgun (WGS) entry which is preliminary data.</text>
</comment>
<feature type="chain" id="PRO_5020326642" evidence="1">
    <location>
        <begin position="23"/>
        <end position="131"/>
    </location>
</feature>
<accession>A0A4Q1CNA9</accession>
<dbReference type="RefSeq" id="WP_129129944.1">
    <property type="nucleotide sequence ID" value="NZ_SDHW01000001.1"/>
</dbReference>
<reference evidence="2 3" key="1">
    <citation type="submission" date="2019-01" db="EMBL/GenBank/DDBJ databases">
        <title>Lacibacter sp. strain TTM-7.</title>
        <authorList>
            <person name="Chen W.-M."/>
        </authorList>
    </citation>
    <scope>NUCLEOTIDE SEQUENCE [LARGE SCALE GENOMIC DNA]</scope>
    <source>
        <strain evidence="2 3">TTM-7</strain>
    </source>
</reference>
<dbReference type="SUPFAM" id="SSF49464">
    <property type="entry name" value="Carboxypeptidase regulatory domain-like"/>
    <property type="match status" value="1"/>
</dbReference>
<dbReference type="Proteomes" id="UP000290204">
    <property type="component" value="Unassembled WGS sequence"/>
</dbReference>
<protein>
    <submittedName>
        <fullName evidence="2">Carboxypeptidase regulatory-like domain-containing protein</fullName>
    </submittedName>
</protein>
<keyword evidence="2" id="KW-0121">Carboxypeptidase</keyword>